<evidence type="ECO:0000256" key="1">
    <source>
        <dbReference type="SAM" id="Phobius"/>
    </source>
</evidence>
<organism evidence="2">
    <name type="scientific">Opuntia streptacantha</name>
    <name type="common">Prickly pear cactus</name>
    <name type="synonym">Opuntia cardona</name>
    <dbReference type="NCBI Taxonomy" id="393608"/>
    <lineage>
        <taxon>Eukaryota</taxon>
        <taxon>Viridiplantae</taxon>
        <taxon>Streptophyta</taxon>
        <taxon>Embryophyta</taxon>
        <taxon>Tracheophyta</taxon>
        <taxon>Spermatophyta</taxon>
        <taxon>Magnoliopsida</taxon>
        <taxon>eudicotyledons</taxon>
        <taxon>Gunneridae</taxon>
        <taxon>Pentapetalae</taxon>
        <taxon>Caryophyllales</taxon>
        <taxon>Cactineae</taxon>
        <taxon>Cactaceae</taxon>
        <taxon>Opuntioideae</taxon>
        <taxon>Opuntia</taxon>
    </lineage>
</organism>
<dbReference type="AlphaFoldDB" id="A0A7C9DNQ5"/>
<keyword evidence="1" id="KW-0812">Transmembrane</keyword>
<accession>A0A7C9DNQ5</accession>
<dbReference type="EMBL" id="GISG01130625">
    <property type="protein sequence ID" value="MBA4642968.1"/>
    <property type="molecule type" value="Transcribed_RNA"/>
</dbReference>
<keyword evidence="1" id="KW-0472">Membrane</keyword>
<feature type="transmembrane region" description="Helical" evidence="1">
    <location>
        <begin position="58"/>
        <end position="82"/>
    </location>
</feature>
<reference evidence="2" key="2">
    <citation type="submission" date="2020-07" db="EMBL/GenBank/DDBJ databases">
        <authorList>
            <person name="Vera ALvarez R."/>
            <person name="Arias-Moreno D.M."/>
            <person name="Jimenez-Jacinto V."/>
            <person name="Jimenez-Bremont J.F."/>
            <person name="Swaminathan K."/>
            <person name="Moose S.P."/>
            <person name="Guerrero-Gonzalez M.L."/>
            <person name="Marino-Ramirez L."/>
            <person name="Landsman D."/>
            <person name="Rodriguez-Kessler M."/>
            <person name="Delgado-Sanchez P."/>
        </authorList>
    </citation>
    <scope>NUCLEOTIDE SEQUENCE</scope>
    <source>
        <tissue evidence="2">Cladode</tissue>
    </source>
</reference>
<proteinExistence type="predicted"/>
<name>A0A7C9DNQ5_OPUST</name>
<keyword evidence="1" id="KW-1133">Transmembrane helix</keyword>
<evidence type="ECO:0000313" key="2">
    <source>
        <dbReference type="EMBL" id="MBA4642968.1"/>
    </source>
</evidence>
<protein>
    <submittedName>
        <fullName evidence="2">Uncharacterized protein</fullName>
    </submittedName>
</protein>
<feature type="transmembrane region" description="Helical" evidence="1">
    <location>
        <begin position="20"/>
        <end position="38"/>
    </location>
</feature>
<sequence>MLERFRDGFLSCLVMKSLFWVWEGLVILILVHSCRYVRNDATHHSPILASLLITRTTYGFLSCLVMKSLFWVWEGLVILILVHSCRYVRNDATHHSPILASLLITRTTYGPSR</sequence>
<reference evidence="2" key="1">
    <citation type="journal article" date="2013" name="J. Plant Res.">
        <title>Effect of fungi and light on seed germination of three Opuntia species from semiarid lands of central Mexico.</title>
        <authorList>
            <person name="Delgado-Sanchez P."/>
            <person name="Jimenez-Bremont J.F."/>
            <person name="Guerrero-Gonzalez Mde L."/>
            <person name="Flores J."/>
        </authorList>
    </citation>
    <scope>NUCLEOTIDE SEQUENCE</scope>
    <source>
        <tissue evidence="2">Cladode</tissue>
    </source>
</reference>